<proteinExistence type="predicted"/>
<accession>A0A5B7DUP4</accession>
<protein>
    <submittedName>
        <fullName evidence="1">Uncharacterized protein</fullName>
    </submittedName>
</protein>
<evidence type="ECO:0000313" key="1">
    <source>
        <dbReference type="EMBL" id="MPC25035.1"/>
    </source>
</evidence>
<evidence type="ECO:0000313" key="2">
    <source>
        <dbReference type="Proteomes" id="UP000324222"/>
    </source>
</evidence>
<dbReference type="EMBL" id="VSRR010001407">
    <property type="protein sequence ID" value="MPC25035.1"/>
    <property type="molecule type" value="Genomic_DNA"/>
</dbReference>
<dbReference type="Proteomes" id="UP000324222">
    <property type="component" value="Unassembled WGS sequence"/>
</dbReference>
<comment type="caution">
    <text evidence="1">The sequence shown here is derived from an EMBL/GenBank/DDBJ whole genome shotgun (WGS) entry which is preliminary data.</text>
</comment>
<reference evidence="1 2" key="1">
    <citation type="submission" date="2019-05" db="EMBL/GenBank/DDBJ databases">
        <title>Another draft genome of Portunus trituberculatus and its Hox gene families provides insights of decapod evolution.</title>
        <authorList>
            <person name="Jeong J.-H."/>
            <person name="Song I."/>
            <person name="Kim S."/>
            <person name="Choi T."/>
            <person name="Kim D."/>
            <person name="Ryu S."/>
            <person name="Kim W."/>
        </authorList>
    </citation>
    <scope>NUCLEOTIDE SEQUENCE [LARGE SCALE GENOMIC DNA]</scope>
    <source>
        <tissue evidence="1">Muscle</tissue>
    </source>
</reference>
<organism evidence="1 2">
    <name type="scientific">Portunus trituberculatus</name>
    <name type="common">Swimming crab</name>
    <name type="synonym">Neptunus trituberculatus</name>
    <dbReference type="NCBI Taxonomy" id="210409"/>
    <lineage>
        <taxon>Eukaryota</taxon>
        <taxon>Metazoa</taxon>
        <taxon>Ecdysozoa</taxon>
        <taxon>Arthropoda</taxon>
        <taxon>Crustacea</taxon>
        <taxon>Multicrustacea</taxon>
        <taxon>Malacostraca</taxon>
        <taxon>Eumalacostraca</taxon>
        <taxon>Eucarida</taxon>
        <taxon>Decapoda</taxon>
        <taxon>Pleocyemata</taxon>
        <taxon>Brachyura</taxon>
        <taxon>Eubrachyura</taxon>
        <taxon>Portunoidea</taxon>
        <taxon>Portunidae</taxon>
        <taxon>Portuninae</taxon>
        <taxon>Portunus</taxon>
    </lineage>
</organism>
<gene>
    <name evidence="1" type="ORF">E2C01_018132</name>
</gene>
<name>A0A5B7DUP4_PORTR</name>
<sequence>MQRLCREHITIGHHSKAQCKGLKGLCPGPLATLGGGGGSGGVGLWSPYRHPPQISQNLVLPSGKKRGPDRVLNTTNDDLLHLTDVGHCHRLPAAIPAVLHCLSAARRCRQHCSTHPRQLDLHRLLIHFDSTQDSGSLTLIIHSCSVTFLQ</sequence>
<keyword evidence="2" id="KW-1185">Reference proteome</keyword>
<dbReference type="AlphaFoldDB" id="A0A5B7DUP4"/>